<sequence>MSWEKRSHSTGFANTDTRRALNTLRYIPANPKAAGTGQGFFYGFSNYGIHDRLGDDGITQWHPAFLALGKTLDECAAAYRKFCQKYRPKPKSESKNHWGSRLLVGLKVKGKSKKVSPGKMCLPWGEWLIENPEILAVAEKFILANCYNPQIAGQILQQTTVRGHETDDSQCQVSET</sequence>
<evidence type="ECO:0000313" key="1">
    <source>
        <dbReference type="EMBL" id="CAA9342292.1"/>
    </source>
</evidence>
<protein>
    <submittedName>
        <fullName evidence="1">Uncharacterized protein</fullName>
    </submittedName>
</protein>
<reference evidence="1" key="1">
    <citation type="submission" date="2020-02" db="EMBL/GenBank/DDBJ databases">
        <authorList>
            <person name="Meier V. D."/>
        </authorList>
    </citation>
    <scope>NUCLEOTIDE SEQUENCE</scope>
    <source>
        <strain evidence="1">AVDCRST_MAG84</strain>
    </source>
</reference>
<dbReference type="AlphaFoldDB" id="A0A6J4LUS9"/>
<proteinExistence type="predicted"/>
<gene>
    <name evidence="1" type="ORF">AVDCRST_MAG84-2448</name>
</gene>
<organism evidence="1">
    <name type="scientific">uncultured Microcoleus sp</name>
    <dbReference type="NCBI Taxonomy" id="259945"/>
    <lineage>
        <taxon>Bacteria</taxon>
        <taxon>Bacillati</taxon>
        <taxon>Cyanobacteriota</taxon>
        <taxon>Cyanophyceae</taxon>
        <taxon>Oscillatoriophycideae</taxon>
        <taxon>Oscillatoriales</taxon>
        <taxon>Microcoleaceae</taxon>
        <taxon>Microcoleus</taxon>
        <taxon>environmental samples</taxon>
    </lineage>
</organism>
<dbReference type="EMBL" id="CADCTZ010000429">
    <property type="protein sequence ID" value="CAA9342292.1"/>
    <property type="molecule type" value="Genomic_DNA"/>
</dbReference>
<name>A0A6J4LUS9_9CYAN</name>
<accession>A0A6J4LUS9</accession>